<dbReference type="EMBL" id="CP094528">
    <property type="protein sequence ID" value="UOE45922.1"/>
    <property type="molecule type" value="Genomic_DNA"/>
</dbReference>
<evidence type="ECO:0000313" key="2">
    <source>
        <dbReference type="Proteomes" id="UP000832097"/>
    </source>
</evidence>
<proteinExistence type="predicted"/>
<organism evidence="1 2">
    <name type="scientific">Agromyces larvae</name>
    <dbReference type="NCBI Taxonomy" id="2929802"/>
    <lineage>
        <taxon>Bacteria</taxon>
        <taxon>Bacillati</taxon>
        <taxon>Actinomycetota</taxon>
        <taxon>Actinomycetes</taxon>
        <taxon>Micrococcales</taxon>
        <taxon>Microbacteriaceae</taxon>
        <taxon>Agromyces</taxon>
    </lineage>
</organism>
<accession>A0ABY4C3A2</accession>
<keyword evidence="2" id="KW-1185">Reference proteome</keyword>
<evidence type="ECO:0000313" key="1">
    <source>
        <dbReference type="EMBL" id="UOE45922.1"/>
    </source>
</evidence>
<sequence length="71" mass="8165">MRLEDLFKARAGTIILRQYEGYPPEVFRKTHGGFWIELADDDTADFYREASGVVWSAHATFTVVWAPEEAE</sequence>
<reference evidence="1 2" key="1">
    <citation type="submission" date="2022-03" db="EMBL/GenBank/DDBJ databases">
        <title>Mucilaginibacter sp. isolated from the gut of Protaetia brevitarsis seulensis larvae.</title>
        <authorList>
            <person name="Won M."/>
            <person name="Kim S.-J."/>
            <person name="Kwon S.-W."/>
        </authorList>
    </citation>
    <scope>NUCLEOTIDE SEQUENCE [LARGE SCALE GENOMIC DNA]</scope>
    <source>
        <strain evidence="1 2">CFWR-12</strain>
    </source>
</reference>
<name>A0ABY4C3A2_9MICO</name>
<dbReference type="Proteomes" id="UP000832097">
    <property type="component" value="Chromosome"/>
</dbReference>
<protein>
    <submittedName>
        <fullName evidence="1">Uncharacterized protein</fullName>
    </submittedName>
</protein>
<dbReference type="RefSeq" id="WP_243558656.1">
    <property type="nucleotide sequence ID" value="NZ_CP094528.1"/>
</dbReference>
<gene>
    <name evidence="1" type="ORF">MTO99_09335</name>
</gene>